<comment type="caution">
    <text evidence="4">The sequence shown here is derived from an EMBL/GenBank/DDBJ whole genome shotgun (WGS) entry which is preliminary data.</text>
</comment>
<dbReference type="InterPro" id="IPR051203">
    <property type="entry name" value="Polysaccharide_Synthase-Rel"/>
</dbReference>
<evidence type="ECO:0000256" key="2">
    <source>
        <dbReference type="SAM" id="Phobius"/>
    </source>
</evidence>
<organism evidence="4 5">
    <name type="scientific">Candidatus Wolfebacteria bacterium RIFCSPLOWO2_01_FULL_45_19</name>
    <dbReference type="NCBI Taxonomy" id="1802557"/>
    <lineage>
        <taxon>Bacteria</taxon>
        <taxon>Candidatus Wolfeibacteriota</taxon>
    </lineage>
</organism>
<evidence type="ECO:0000259" key="3">
    <source>
        <dbReference type="Pfam" id="PF02719"/>
    </source>
</evidence>
<dbReference type="Pfam" id="PF02719">
    <property type="entry name" value="Polysacc_synt_2"/>
    <property type="match status" value="1"/>
</dbReference>
<dbReference type="InterPro" id="IPR003869">
    <property type="entry name" value="Polysac_CapD-like"/>
</dbReference>
<dbReference type="AlphaFoldDB" id="A0A1F8DUH8"/>
<feature type="transmembrane region" description="Helical" evidence="2">
    <location>
        <begin position="87"/>
        <end position="108"/>
    </location>
</feature>
<protein>
    <recommendedName>
        <fullName evidence="3">Polysaccharide biosynthesis protein CapD-like domain-containing protein</fullName>
    </recommendedName>
</protein>
<evidence type="ECO:0000313" key="4">
    <source>
        <dbReference type="EMBL" id="OGM91495.1"/>
    </source>
</evidence>
<keyword evidence="2" id="KW-1133">Transmembrane helix</keyword>
<dbReference type="CDD" id="cd05237">
    <property type="entry name" value="UDP_invert_4-6DH_SDR_e"/>
    <property type="match status" value="1"/>
</dbReference>
<dbReference type="Proteomes" id="UP000178946">
    <property type="component" value="Unassembled WGS sequence"/>
</dbReference>
<feature type="transmembrane region" description="Helical" evidence="2">
    <location>
        <begin position="12"/>
        <end position="36"/>
    </location>
</feature>
<dbReference type="Pfam" id="PF13727">
    <property type="entry name" value="CoA_binding_3"/>
    <property type="match status" value="1"/>
</dbReference>
<dbReference type="SUPFAM" id="SSF53335">
    <property type="entry name" value="S-adenosyl-L-methionine-dependent methyltransferases"/>
    <property type="match status" value="1"/>
</dbReference>
<dbReference type="SUPFAM" id="SSF51735">
    <property type="entry name" value="NAD(P)-binding Rossmann-fold domains"/>
    <property type="match status" value="1"/>
</dbReference>
<evidence type="ECO:0000256" key="1">
    <source>
        <dbReference type="ARBA" id="ARBA00007430"/>
    </source>
</evidence>
<reference evidence="4 5" key="1">
    <citation type="journal article" date="2016" name="Nat. Commun.">
        <title>Thousands of microbial genomes shed light on interconnected biogeochemical processes in an aquifer system.</title>
        <authorList>
            <person name="Anantharaman K."/>
            <person name="Brown C.T."/>
            <person name="Hug L.A."/>
            <person name="Sharon I."/>
            <person name="Castelle C.J."/>
            <person name="Probst A.J."/>
            <person name="Thomas B.C."/>
            <person name="Singh A."/>
            <person name="Wilkins M.J."/>
            <person name="Karaoz U."/>
            <person name="Brodie E.L."/>
            <person name="Williams K.H."/>
            <person name="Hubbard S.S."/>
            <person name="Banfield J.F."/>
        </authorList>
    </citation>
    <scope>NUCLEOTIDE SEQUENCE [LARGE SCALE GENOMIC DNA]</scope>
</reference>
<feature type="domain" description="Polysaccharide biosynthesis protein CapD-like" evidence="3">
    <location>
        <begin position="292"/>
        <end position="569"/>
    </location>
</feature>
<keyword evidence="2" id="KW-0812">Transmembrane</keyword>
<dbReference type="InterPro" id="IPR036291">
    <property type="entry name" value="NAD(P)-bd_dom_sf"/>
</dbReference>
<evidence type="ECO:0000313" key="5">
    <source>
        <dbReference type="Proteomes" id="UP000178946"/>
    </source>
</evidence>
<feature type="transmembrane region" description="Helical" evidence="2">
    <location>
        <begin position="48"/>
        <end position="66"/>
    </location>
</feature>
<comment type="similarity">
    <text evidence="1">Belongs to the polysaccharide synthase family.</text>
</comment>
<dbReference type="STRING" id="1802557.A3A20_02925"/>
<sequence length="608" mass="67264">MNSISDFLRTRKIFSFGIADVALTALALFLAFLLRFDGEMPAEYLPGFWLYAAIIAALNVFFLWRARLYAFTWSFVGLSELAQLLKALTYASAIFGLIVIVGHGTLFAGFPRSVIFISYILNLIFIGGFRIAKRGVQDMLRGGSIKSKPKTLIVGAGPEGEQIVRGLIANKQGGYYPAGIVDNDISKHDTSIHGIMVLGAIDDMPELIKQLNIENIIIALNNSDSWLIKRAVHHSRENAVKNIKIIPQFSDILSQKINFESLKDLTIEDLLGRSPVNLDTKEIKKFVDDKKILVTGAAGSIGSEICRQLAQFNPALIVALDFNESGLFDLSEEFKMKYAGQKIETAITDIRNEKKIERLFKKFQPDAVFHAAAYKHVPLMEAHPEEAFMVNVIGTKIIAEAAANAGVEKFVLISTDKAVNPTSVMGKTKRIAEMITQSMGASFVSVRFGNVLASRGSVVPLFQAQIKRRAPVTVTHPEMKRYFMTISEASLLVIEAGAIGKGGEIFTLDMGEPVKILDLAKEVIRLSGLEPDKDIPIVFTGVRPGEKMFEELMTESEKRAGATRWEKILISKSEPVADPKNLLTRIEQLEKKDLTDKELQKELGTLLN</sequence>
<dbReference type="PANTHER" id="PTHR43318">
    <property type="entry name" value="UDP-N-ACETYLGLUCOSAMINE 4,6-DEHYDRATASE"/>
    <property type="match status" value="1"/>
</dbReference>
<proteinExistence type="inferred from homology"/>
<dbReference type="Gene3D" id="3.40.50.720">
    <property type="entry name" value="NAD(P)-binding Rossmann-like Domain"/>
    <property type="match status" value="2"/>
</dbReference>
<name>A0A1F8DUH8_9BACT</name>
<accession>A0A1F8DUH8</accession>
<keyword evidence="2" id="KW-0472">Membrane</keyword>
<dbReference type="InterPro" id="IPR029063">
    <property type="entry name" value="SAM-dependent_MTases_sf"/>
</dbReference>
<dbReference type="EMBL" id="MGIR01000002">
    <property type="protein sequence ID" value="OGM91495.1"/>
    <property type="molecule type" value="Genomic_DNA"/>
</dbReference>
<dbReference type="PANTHER" id="PTHR43318:SF1">
    <property type="entry name" value="POLYSACCHARIDE BIOSYNTHESIS PROTEIN EPSC-RELATED"/>
    <property type="match status" value="1"/>
</dbReference>
<feature type="transmembrane region" description="Helical" evidence="2">
    <location>
        <begin position="114"/>
        <end position="132"/>
    </location>
</feature>
<gene>
    <name evidence="4" type="ORF">A3A20_02925</name>
</gene>